<dbReference type="SMART" id="SM00456">
    <property type="entry name" value="WW"/>
    <property type="match status" value="1"/>
</dbReference>
<evidence type="ECO:0000259" key="1">
    <source>
        <dbReference type="PROSITE" id="PS50020"/>
    </source>
</evidence>
<dbReference type="PROSITE" id="PS50020">
    <property type="entry name" value="WW_DOMAIN_2"/>
    <property type="match status" value="1"/>
</dbReference>
<dbReference type="Pfam" id="PF00397">
    <property type="entry name" value="WW"/>
    <property type="match status" value="1"/>
</dbReference>
<name>A0A7S3ZXJ4_9STRA</name>
<evidence type="ECO:0000313" key="2">
    <source>
        <dbReference type="EMBL" id="CAE0697231.1"/>
    </source>
</evidence>
<dbReference type="EMBL" id="HBIW01014707">
    <property type="protein sequence ID" value="CAE0697231.1"/>
    <property type="molecule type" value="Transcribed_RNA"/>
</dbReference>
<dbReference type="InterPro" id="IPR001202">
    <property type="entry name" value="WW_dom"/>
</dbReference>
<dbReference type="InterPro" id="IPR016024">
    <property type="entry name" value="ARM-type_fold"/>
</dbReference>
<dbReference type="InterPro" id="IPR011989">
    <property type="entry name" value="ARM-like"/>
</dbReference>
<reference evidence="2" key="1">
    <citation type="submission" date="2021-01" db="EMBL/GenBank/DDBJ databases">
        <authorList>
            <person name="Corre E."/>
            <person name="Pelletier E."/>
            <person name="Niang G."/>
            <person name="Scheremetjew M."/>
            <person name="Finn R."/>
            <person name="Kale V."/>
            <person name="Holt S."/>
            <person name="Cochrane G."/>
            <person name="Meng A."/>
            <person name="Brown T."/>
            <person name="Cohen L."/>
        </authorList>
    </citation>
    <scope>NUCLEOTIDE SEQUENCE</scope>
    <source>
        <strain evidence="2">CCMP1756</strain>
    </source>
</reference>
<dbReference type="InterPro" id="IPR036020">
    <property type="entry name" value="WW_dom_sf"/>
</dbReference>
<organism evidence="2">
    <name type="scientific">Pelagomonas calceolata</name>
    <dbReference type="NCBI Taxonomy" id="35677"/>
    <lineage>
        <taxon>Eukaryota</taxon>
        <taxon>Sar</taxon>
        <taxon>Stramenopiles</taxon>
        <taxon>Ochrophyta</taxon>
        <taxon>Pelagophyceae</taxon>
        <taxon>Pelagomonadales</taxon>
        <taxon>Pelagomonadaceae</taxon>
        <taxon>Pelagomonas</taxon>
    </lineage>
</organism>
<accession>A0A7S3ZXJ4</accession>
<dbReference type="SUPFAM" id="SSF48371">
    <property type="entry name" value="ARM repeat"/>
    <property type="match status" value="2"/>
</dbReference>
<gene>
    <name evidence="2" type="ORF">PCAL00307_LOCUS12667</name>
</gene>
<dbReference type="Gene3D" id="1.25.10.10">
    <property type="entry name" value="Leucine-rich Repeat Variant"/>
    <property type="match status" value="2"/>
</dbReference>
<dbReference type="PROSITE" id="PS01159">
    <property type="entry name" value="WW_DOMAIN_1"/>
    <property type="match status" value="1"/>
</dbReference>
<dbReference type="Gene3D" id="2.20.70.10">
    <property type="match status" value="1"/>
</dbReference>
<dbReference type="CDD" id="cd00201">
    <property type="entry name" value="WW"/>
    <property type="match status" value="1"/>
</dbReference>
<protein>
    <recommendedName>
        <fullName evidence="1">WW domain-containing protein</fullName>
    </recommendedName>
</protein>
<dbReference type="SUPFAM" id="SSF51045">
    <property type="entry name" value="WW domain"/>
    <property type="match status" value="1"/>
</dbReference>
<feature type="domain" description="WW" evidence="1">
    <location>
        <begin position="1"/>
        <end position="33"/>
    </location>
</feature>
<sequence length="1876" mass="199721">MLPPGWEERKDSIGRIFFVDHNTQSTSWKRPPPNVQEPDDHLIHHLQMEGDVISPTQRPVQHEIKGLDDLAEQPPSPTFEGSLRVRKELRGLGWRQVYARVCGTALEVYPNSLCTKVEVCIELKSSTLHESSSQGKIRSMKNQIFRWKIFPASNSPQSAIPGKDKFEFAAANDLERATWLGWCVVAGAKFPSSAGLVAKIFKPLLLSPPSPAREQALKALSRKLGASENSQPPSDIVARTLGSSGVLALVAKCLEEVPGQEPAARCVYFAARADIHAARTLVAISAQTRLLPLLTSPNDSLQNWSAAALTPIVASDPHNATKCIIDDGGIFTVVALLSSSSSAVRSHALATLVALCSASIEAAWPKDSFGVGDAGVLLNSLVEGAIDAGICHSLIPLLAGTEANIASTALEIITALNHTSLNFQSSLRHELGSDRKYIAYFVAACENSSLISCAIHVLADMCYYIDEETGDEDNAKEVAACKMTTKQIYAVGGLRVATMALTTNTNRKSHFSTLLAIAAQKTQGRGRTFDDSHHDAGARIIAAIISCVPDAIDAFTDLGQVLSALSSTVAFELAPSLETPEQQPRALAALSALISCICACAAHRDAGAAIEVAQVGLLELITTRKFLDVRLVCDSDYTSIHSLIAARAATLVHICIHASWCGGNDGALFILALVGPPNGRLLARLCDLLDGMAKNELLVSDSPSIATVNTLTTAILLALGSLCGAARPFGEMPHPSEIICKRDISQNPGSCLALAMGLAHESLVLQQTEKRRAAARLLGALLRGNRHSWSLCCREDIATHDPTEVIGPALAHAGLVEVTARCLGDSDATVRADVLDAFASLFAHITSLGRDIVLGVAALGNNLAHGFVASDAIHKHAAVGSVQSQFVQLRGAIAVEKALGILNSTCRGGCLVACDEIACSPDCRGALVSLSRISLCVTSDFALRCSALSLSSITALAADSEDRAIALAGAGACEAVACILITAIKNKDQILGIIEHEALGALSALATYPKPRMSLATTKAPVFHALFLEVLKFQDTCGFKLARIALSVLLHFTHPTDIIKTPQTTVKLAAAAKHTGAIGSLAYALNGGWTLDCIDVTENNFVTRSAHQILTAIANAPNICSTGHQVDISDKTSRDHEASFLSSIEIVSSDRRSYFEERYRSRSQELHLLAPNKTFWPVGEVDVAALVSLIATTMKSDDPAVVSAHLAAVDRACTTLKELIKEDILGCVAAKVIQAGLLVHLLLLAPNSATAADCLVALCKAGELHRPLMLSVPTAQTIDYVDTLGRMLCATPESTSQAGTDVDLARASLKMLRIICLDSSDAILALAVAFAARGMISSVVTRITAIVALEVSGVMANKKQPRVSFPNTLVLLCMLIPHLLGKVSSLSDLCSATQEISMKPGVNLGSKNIVLLVEKLAVDGFKLASCMRTITHYGAMGFVPLLDTAALGAVAKLTPLLLRVLRILPEDDGRVRARRLIAAVITMSPNTTSHIQGASTVEAAVKLVVNSTGEVSTNVDVTLGLQILFSLLNKNGAHAAHAILPHKNLLALLQAQITCATVPPDIGPFAFEALALIAELSSASWDACGYIASKRAFIRSLTMLAMCRRPFEDAVPHGNPASSTPLQTCWPYMLDVAESAQLVLANASSGALAQRDAIVRVHGILNSAITALQASKTDRTQAAAARLLVAILRARSMTNLRANTAKVIMLALRDAFVKVIRTRQDQTDATVLLLYFLEVLHALSCHPEGVKALRSPGPVALLCALLQMTAGECYHVHVHISEACASQITSMCFDPYHLKIMTYQCITTMIEVLKCEHACSFLRLQCINILHYIARIEPQLVLVDTESANSILWLSTSKGVVEQSTRYLAAALTLDFDGEF</sequence>
<proteinExistence type="predicted"/>